<proteinExistence type="predicted"/>
<dbReference type="KEGG" id="gai:IMCC3135_18850"/>
<protein>
    <recommendedName>
        <fullName evidence="4">HTH-type transcriptional repressor AllR</fullName>
    </recommendedName>
    <alternativeName>
        <fullName evidence="5">Negative regulator of allantoin and glyoxylate utilization operons</fullName>
    </alternativeName>
</protein>
<dbReference type="Gene3D" id="3.30.450.40">
    <property type="match status" value="1"/>
</dbReference>
<dbReference type="RefSeq" id="WP_088918979.1">
    <property type="nucleotide sequence ID" value="NZ_CP018632.1"/>
</dbReference>
<sequence length="254" mass="28132">MAREVQSSIIEKLVVVLDVLARTPGKLSQSEIVTATGFNKSSIHRILSILLGQGLVRLDERDKTYSVGPKLVSWARSAWQKTDLAQIEDQDLIDLSNATGMNVAISVLSDYTVTFIRTRIINPYKLAVKVGGQSDLHCTAAGKLFLGFMSKFELDTYLDTTELEKYTETTLTDQKSLLNDIELARELGYAKGNREEFWQVVGIAAPIVDYDNRIMAALSLWTPTRFASMSTLEQDVPAMLETAAKISARFGSMA</sequence>
<dbReference type="PROSITE" id="PS51078">
    <property type="entry name" value="ICLR_ED"/>
    <property type="match status" value="1"/>
</dbReference>
<dbReference type="Gene3D" id="1.10.10.10">
    <property type="entry name" value="Winged helix-like DNA-binding domain superfamily/Winged helix DNA-binding domain"/>
    <property type="match status" value="1"/>
</dbReference>
<keyword evidence="3" id="KW-0804">Transcription</keyword>
<dbReference type="GO" id="GO:0003700">
    <property type="term" value="F:DNA-binding transcription factor activity"/>
    <property type="evidence" value="ECO:0007669"/>
    <property type="project" value="TreeGrafter"/>
</dbReference>
<dbReference type="Pfam" id="PF09339">
    <property type="entry name" value="HTH_IclR"/>
    <property type="match status" value="1"/>
</dbReference>
<dbReference type="InterPro" id="IPR005471">
    <property type="entry name" value="Tscrpt_reg_IclR_N"/>
</dbReference>
<gene>
    <name evidence="8" type="primary">kdgR_6</name>
    <name evidence="8" type="ORF">IMCC3135_18850</name>
</gene>
<keyword evidence="2" id="KW-0238">DNA-binding</keyword>
<dbReference type="InterPro" id="IPR036390">
    <property type="entry name" value="WH_DNA-bd_sf"/>
</dbReference>
<evidence type="ECO:0000256" key="1">
    <source>
        <dbReference type="ARBA" id="ARBA00023015"/>
    </source>
</evidence>
<evidence type="ECO:0000313" key="9">
    <source>
        <dbReference type="Proteomes" id="UP000250079"/>
    </source>
</evidence>
<evidence type="ECO:0000259" key="7">
    <source>
        <dbReference type="PROSITE" id="PS51078"/>
    </source>
</evidence>
<dbReference type="InterPro" id="IPR014757">
    <property type="entry name" value="Tscrpt_reg_IclR_C"/>
</dbReference>
<dbReference type="AlphaFoldDB" id="A0A2Z2NRI8"/>
<dbReference type="GO" id="GO:0003677">
    <property type="term" value="F:DNA binding"/>
    <property type="evidence" value="ECO:0007669"/>
    <property type="project" value="UniProtKB-KW"/>
</dbReference>
<dbReference type="GO" id="GO:0045892">
    <property type="term" value="P:negative regulation of DNA-templated transcription"/>
    <property type="evidence" value="ECO:0007669"/>
    <property type="project" value="TreeGrafter"/>
</dbReference>
<dbReference type="InterPro" id="IPR029016">
    <property type="entry name" value="GAF-like_dom_sf"/>
</dbReference>
<dbReference type="InterPro" id="IPR036388">
    <property type="entry name" value="WH-like_DNA-bd_sf"/>
</dbReference>
<evidence type="ECO:0000313" key="8">
    <source>
        <dbReference type="EMBL" id="ASJ73849.1"/>
    </source>
</evidence>
<organism evidence="8 9">
    <name type="scientific">Granulosicoccus antarcticus IMCC3135</name>
    <dbReference type="NCBI Taxonomy" id="1192854"/>
    <lineage>
        <taxon>Bacteria</taxon>
        <taxon>Pseudomonadati</taxon>
        <taxon>Pseudomonadota</taxon>
        <taxon>Gammaproteobacteria</taxon>
        <taxon>Chromatiales</taxon>
        <taxon>Granulosicoccaceae</taxon>
        <taxon>Granulosicoccus</taxon>
    </lineage>
</organism>
<evidence type="ECO:0000256" key="3">
    <source>
        <dbReference type="ARBA" id="ARBA00023163"/>
    </source>
</evidence>
<dbReference type="PANTHER" id="PTHR30136:SF24">
    <property type="entry name" value="HTH-TYPE TRANSCRIPTIONAL REPRESSOR ALLR"/>
    <property type="match status" value="1"/>
</dbReference>
<dbReference type="Proteomes" id="UP000250079">
    <property type="component" value="Chromosome"/>
</dbReference>
<feature type="domain" description="HTH iclR-type" evidence="6">
    <location>
        <begin position="7"/>
        <end position="69"/>
    </location>
</feature>
<dbReference type="SUPFAM" id="SSF46785">
    <property type="entry name" value="Winged helix' DNA-binding domain"/>
    <property type="match status" value="1"/>
</dbReference>
<dbReference type="SUPFAM" id="SSF55781">
    <property type="entry name" value="GAF domain-like"/>
    <property type="match status" value="1"/>
</dbReference>
<reference evidence="8 9" key="1">
    <citation type="submission" date="2016-12" db="EMBL/GenBank/DDBJ databases">
        <authorList>
            <person name="Song W.-J."/>
            <person name="Kurnit D.M."/>
        </authorList>
    </citation>
    <scope>NUCLEOTIDE SEQUENCE [LARGE SCALE GENOMIC DNA]</scope>
    <source>
        <strain evidence="8 9">IMCC3135</strain>
    </source>
</reference>
<evidence type="ECO:0000259" key="6">
    <source>
        <dbReference type="PROSITE" id="PS51077"/>
    </source>
</evidence>
<feature type="domain" description="IclR-ED" evidence="7">
    <location>
        <begin position="70"/>
        <end position="252"/>
    </location>
</feature>
<dbReference type="OrthoDB" id="9807558at2"/>
<name>A0A2Z2NRI8_9GAMM</name>
<dbReference type="InterPro" id="IPR050707">
    <property type="entry name" value="HTH_MetabolicPath_Reg"/>
</dbReference>
<evidence type="ECO:0000256" key="2">
    <source>
        <dbReference type="ARBA" id="ARBA00023125"/>
    </source>
</evidence>
<accession>A0A2Z2NRI8</accession>
<evidence type="ECO:0000256" key="4">
    <source>
        <dbReference type="ARBA" id="ARBA00040379"/>
    </source>
</evidence>
<keyword evidence="9" id="KW-1185">Reference proteome</keyword>
<dbReference type="PANTHER" id="PTHR30136">
    <property type="entry name" value="HELIX-TURN-HELIX TRANSCRIPTIONAL REGULATOR, ICLR FAMILY"/>
    <property type="match status" value="1"/>
</dbReference>
<evidence type="ECO:0000256" key="5">
    <source>
        <dbReference type="ARBA" id="ARBA00042627"/>
    </source>
</evidence>
<dbReference type="Pfam" id="PF01614">
    <property type="entry name" value="IclR_C"/>
    <property type="match status" value="1"/>
</dbReference>
<dbReference type="EMBL" id="CP018632">
    <property type="protein sequence ID" value="ASJ73849.1"/>
    <property type="molecule type" value="Genomic_DNA"/>
</dbReference>
<dbReference type="SMART" id="SM00346">
    <property type="entry name" value="HTH_ICLR"/>
    <property type="match status" value="1"/>
</dbReference>
<dbReference type="PROSITE" id="PS51077">
    <property type="entry name" value="HTH_ICLR"/>
    <property type="match status" value="1"/>
</dbReference>
<keyword evidence="1" id="KW-0805">Transcription regulation</keyword>